<feature type="region of interest" description="Disordered" evidence="1">
    <location>
        <begin position="293"/>
        <end position="400"/>
    </location>
</feature>
<organism evidence="2 3">
    <name type="scientific">Aspergillus tanneri</name>
    <dbReference type="NCBI Taxonomy" id="1220188"/>
    <lineage>
        <taxon>Eukaryota</taxon>
        <taxon>Fungi</taxon>
        <taxon>Dikarya</taxon>
        <taxon>Ascomycota</taxon>
        <taxon>Pezizomycotina</taxon>
        <taxon>Eurotiomycetes</taxon>
        <taxon>Eurotiomycetidae</taxon>
        <taxon>Eurotiales</taxon>
        <taxon>Aspergillaceae</taxon>
        <taxon>Aspergillus</taxon>
        <taxon>Aspergillus subgen. Circumdati</taxon>
    </lineage>
</organism>
<comment type="caution">
    <text evidence="2">The sequence shown here is derived from an EMBL/GenBank/DDBJ whole genome shotgun (WGS) entry which is preliminary data.</text>
</comment>
<proteinExistence type="predicted"/>
<gene>
    <name evidence="2" type="ORF">ATNIH1004_004586</name>
</gene>
<sequence length="519" mass="55739">MTSERQSNSQNEAPASTQTTAQGTLQFAKGGSSWSSYGGSIYNAVRASSTNDAHASGSINEPNDILDSMLAANMAMLIPLTPEGSTHHNPMHKLDCCTGQGTKHCGCHAHIVSDNCSSHRGLSKSTSGDHSPHRQAASLNDASDKSMGPKWAGGGLLSPARPILPRYPPPERSPTPPGLPSFGSPEAIGYSSQFPVRSAINGQPQLHDRRTLNSHHAADASGARSSGGRWRRILSFASPRSTPPPNQSLCPVARAADGTAVLGRFPYRQGGHSMNVARQLEEHPFHRRTLSMAQCDGGTVDERANSQEEWSIRGLDNMNGRDSTSHADRNPRDRDRATQDVLPPLPNPSISTRPRRPMSTYAFDNSSRCTSYHTCGDQPQGAEAPERTSGSSLPLSSRTSNSAGCLLATTQSTMSSNVHRIDVEGEDKAVSFLQNLGITTLCFPCCLGATAGTDSNTGSHDTYITARSQNSNESATDQAHAHVDPSNHTRYYTEWCSRAWTSLRGFASRNFFITEPMLG</sequence>
<name>A0A5M9MNS6_9EURO</name>
<dbReference type="GeneID" id="54327288"/>
<feature type="region of interest" description="Disordered" evidence="1">
    <location>
        <begin position="1"/>
        <end position="21"/>
    </location>
</feature>
<feature type="compositionally biased region" description="Polar residues" evidence="1">
    <location>
        <begin position="118"/>
        <end position="129"/>
    </location>
</feature>
<evidence type="ECO:0000313" key="2">
    <source>
        <dbReference type="EMBL" id="KAA8648701.1"/>
    </source>
</evidence>
<dbReference type="EMBL" id="QUQM01000003">
    <property type="protein sequence ID" value="KAA8648701.1"/>
    <property type="molecule type" value="Genomic_DNA"/>
</dbReference>
<dbReference type="AlphaFoldDB" id="A0A5M9MNS6"/>
<accession>A0A5M9MNS6</accession>
<feature type="compositionally biased region" description="Low complexity" evidence="1">
    <location>
        <begin position="387"/>
        <end position="400"/>
    </location>
</feature>
<feature type="region of interest" description="Disordered" evidence="1">
    <location>
        <begin position="118"/>
        <end position="188"/>
    </location>
</feature>
<protein>
    <submittedName>
        <fullName evidence="2">Uncharacterized protein</fullName>
    </submittedName>
</protein>
<feature type="compositionally biased region" description="Basic and acidic residues" evidence="1">
    <location>
        <begin position="323"/>
        <end position="338"/>
    </location>
</feature>
<dbReference type="Proteomes" id="UP000324241">
    <property type="component" value="Unassembled WGS sequence"/>
</dbReference>
<reference evidence="2 3" key="1">
    <citation type="submission" date="2019-08" db="EMBL/GenBank/DDBJ databases">
        <title>The genome sequence of a newly discovered highly antifungal drug resistant Aspergillus species, Aspergillus tanneri NIH 1004.</title>
        <authorList>
            <person name="Mounaud S."/>
            <person name="Singh I."/>
            <person name="Joardar V."/>
            <person name="Pakala S."/>
            <person name="Pakala S."/>
            <person name="Venepally P."/>
            <person name="Chung J.K."/>
            <person name="Losada L."/>
            <person name="Nierman W.C."/>
        </authorList>
    </citation>
    <scope>NUCLEOTIDE SEQUENCE [LARGE SCALE GENOMIC DNA]</scope>
    <source>
        <strain evidence="2 3">NIH1004</strain>
    </source>
</reference>
<dbReference type="OrthoDB" id="4157036at2759"/>
<evidence type="ECO:0000313" key="3">
    <source>
        <dbReference type="Proteomes" id="UP000324241"/>
    </source>
</evidence>
<evidence type="ECO:0000256" key="1">
    <source>
        <dbReference type="SAM" id="MobiDB-lite"/>
    </source>
</evidence>
<dbReference type="RefSeq" id="XP_033428062.1">
    <property type="nucleotide sequence ID" value="XM_033569256.1"/>
</dbReference>
<feature type="compositionally biased region" description="Polar residues" evidence="1">
    <location>
        <begin position="362"/>
        <end position="373"/>
    </location>
</feature>
<feature type="compositionally biased region" description="Pro residues" evidence="1">
    <location>
        <begin position="165"/>
        <end position="179"/>
    </location>
</feature>